<gene>
    <name evidence="10" type="primary">slu7</name>
    <name evidence="10" type="ORF">DFA_05433</name>
</gene>
<feature type="compositionally biased region" description="Low complexity" evidence="8">
    <location>
        <begin position="452"/>
        <end position="465"/>
    </location>
</feature>
<proteinExistence type="inferred from homology"/>
<comment type="function">
    <text evidence="7">Involved in pre-mRNA splicing.</text>
</comment>
<evidence type="ECO:0000313" key="10">
    <source>
        <dbReference type="EMBL" id="EGG23301.1"/>
    </source>
</evidence>
<comment type="similarity">
    <text evidence="2 7">Belongs to the SLU7 family.</text>
</comment>
<feature type="compositionally biased region" description="Basic and acidic residues" evidence="8">
    <location>
        <begin position="502"/>
        <end position="521"/>
    </location>
</feature>
<dbReference type="PANTHER" id="PTHR12942:SF2">
    <property type="entry name" value="PRE-MRNA-SPLICING FACTOR SLU7"/>
    <property type="match status" value="1"/>
</dbReference>
<dbReference type="AlphaFoldDB" id="F4PL79"/>
<evidence type="ECO:0000256" key="5">
    <source>
        <dbReference type="ARBA" id="ARBA00023187"/>
    </source>
</evidence>
<evidence type="ECO:0000256" key="8">
    <source>
        <dbReference type="SAM" id="MobiDB-lite"/>
    </source>
</evidence>
<comment type="subunit">
    <text evidence="7">Associated with the spliceosome.</text>
</comment>
<dbReference type="STRING" id="1054147.F4PL79"/>
<feature type="compositionally biased region" description="Basic and acidic residues" evidence="8">
    <location>
        <begin position="7"/>
        <end position="28"/>
    </location>
</feature>
<feature type="region of interest" description="Disordered" evidence="8">
    <location>
        <begin position="1"/>
        <end position="42"/>
    </location>
</feature>
<organism evidence="10 11">
    <name type="scientific">Cavenderia fasciculata</name>
    <name type="common">Slime mold</name>
    <name type="synonym">Dictyostelium fasciculatum</name>
    <dbReference type="NCBI Taxonomy" id="261658"/>
    <lineage>
        <taxon>Eukaryota</taxon>
        <taxon>Amoebozoa</taxon>
        <taxon>Evosea</taxon>
        <taxon>Eumycetozoa</taxon>
        <taxon>Dictyostelia</taxon>
        <taxon>Acytosteliales</taxon>
        <taxon>Cavenderiaceae</taxon>
        <taxon>Cavenderia</taxon>
    </lineage>
</organism>
<evidence type="ECO:0000256" key="4">
    <source>
        <dbReference type="ARBA" id="ARBA00022728"/>
    </source>
</evidence>
<accession>F4PL79</accession>
<dbReference type="EMBL" id="GL883008">
    <property type="protein sequence ID" value="EGG23301.1"/>
    <property type="molecule type" value="Genomic_DNA"/>
</dbReference>
<evidence type="ECO:0000313" key="11">
    <source>
        <dbReference type="Proteomes" id="UP000007797"/>
    </source>
</evidence>
<dbReference type="Pfam" id="PF11708">
    <property type="entry name" value="Slu7"/>
    <property type="match status" value="1"/>
</dbReference>
<dbReference type="OMA" id="KYAWESQ"/>
<reference evidence="11" key="1">
    <citation type="journal article" date="2011" name="Genome Res.">
        <title>Phylogeny-wide analysis of social amoeba genomes highlights ancient origins for complex intercellular communication.</title>
        <authorList>
            <person name="Heidel A.J."/>
            <person name="Lawal H.M."/>
            <person name="Felder M."/>
            <person name="Schilde C."/>
            <person name="Helps N.R."/>
            <person name="Tunggal B."/>
            <person name="Rivero F."/>
            <person name="John U."/>
            <person name="Schleicher M."/>
            <person name="Eichinger L."/>
            <person name="Platzer M."/>
            <person name="Noegel A.A."/>
            <person name="Schaap P."/>
            <person name="Gloeckner G."/>
        </authorList>
    </citation>
    <scope>NUCLEOTIDE SEQUENCE [LARGE SCALE GENOMIC DNA]</scope>
    <source>
        <strain evidence="11">SH3</strain>
    </source>
</reference>
<sequence length="558" mass="64617">MASSATDHWKKREEWKKQKELEEARKEGTAPAEVDEDGKEINPHIPQYMMQAPWYVSTNKPSLKHQRAFNKKTDYDKGWYERGAQAAPASTKYRKGACTNCGAMTHKAKDCCERPRKVGAKFSNDDIKADEVVQTLDLDYDGKRDPYNGYDPDSFKEVVDLYERADAARKKKKLEEIMKQYGMKESEAAAKQEELLKDEEDKSFDVDGMDLHQRLDPKSRTTIRNLRIREDTAKYLYNLDLDSAFYEPKSRSMRDNPLPNAGDIPFAGDNFTRASGDTKNFGQMQMFSWEAYDKGQDVDLNAAPSQAALLHLEFLQKKEALKNKAKETLVNKYGEQTEKADEDAAAADRIAQTEVYTEYSASGKLIKGEEKLVKSKYEEDVYSNNHKSVWGSYWESGQWGYQCCKQTIKQSYCTGEAGRKLKDQSRLQLQQQQTTKDQSKIETTENDKQQDENNNNNNNQQQKSLLEQKESMTEKEKRSIEKEKRKKEKQEEKDRKKRFKKALKEQDDHAKSNVETDERKRGYNSFATADDYNVTEEDLEAYNLKRVRGDDPMANYKE</sequence>
<feature type="region of interest" description="Disordered" evidence="8">
    <location>
        <begin position="424"/>
        <end position="522"/>
    </location>
</feature>
<evidence type="ECO:0000256" key="6">
    <source>
        <dbReference type="ARBA" id="ARBA00023242"/>
    </source>
</evidence>
<dbReference type="Proteomes" id="UP000007797">
    <property type="component" value="Unassembled WGS sequence"/>
</dbReference>
<dbReference type="RefSeq" id="XP_004361152.1">
    <property type="nucleotide sequence ID" value="XM_004361095.1"/>
</dbReference>
<name>F4PL79_CACFS</name>
<dbReference type="GeneID" id="14875238"/>
<feature type="compositionally biased region" description="Low complexity" evidence="8">
    <location>
        <begin position="426"/>
        <end position="436"/>
    </location>
</feature>
<feature type="compositionally biased region" description="Basic and acidic residues" evidence="8">
    <location>
        <begin position="437"/>
        <end position="451"/>
    </location>
</feature>
<dbReference type="InterPro" id="IPR039974">
    <property type="entry name" value="Splicing_factor_SLU7"/>
</dbReference>
<keyword evidence="3 7" id="KW-0507">mRNA processing</keyword>
<keyword evidence="5 7" id="KW-0508">mRNA splicing</keyword>
<dbReference type="PANTHER" id="PTHR12942">
    <property type="entry name" value="STEP II SPLICING FACTOR SLU7"/>
    <property type="match status" value="1"/>
</dbReference>
<dbReference type="GO" id="GO:0005681">
    <property type="term" value="C:spliceosomal complex"/>
    <property type="evidence" value="ECO:0007669"/>
    <property type="project" value="UniProtKB-UniRule"/>
</dbReference>
<keyword evidence="11" id="KW-1185">Reference proteome</keyword>
<evidence type="ECO:0000256" key="1">
    <source>
        <dbReference type="ARBA" id="ARBA00004123"/>
    </source>
</evidence>
<evidence type="ECO:0000256" key="7">
    <source>
        <dbReference type="RuleBase" id="RU367071"/>
    </source>
</evidence>
<comment type="subcellular location">
    <subcellularLocation>
        <location evidence="1 7">Nucleus</location>
    </subcellularLocation>
</comment>
<dbReference type="GO" id="GO:0030628">
    <property type="term" value="F:pre-mRNA 3'-splice site binding"/>
    <property type="evidence" value="ECO:0007669"/>
    <property type="project" value="UniProtKB-UniRule"/>
</dbReference>
<evidence type="ECO:0000256" key="3">
    <source>
        <dbReference type="ARBA" id="ARBA00022664"/>
    </source>
</evidence>
<dbReference type="OrthoDB" id="249612at2759"/>
<dbReference type="KEGG" id="dfa:DFA_05433"/>
<evidence type="ECO:0000259" key="9">
    <source>
        <dbReference type="Pfam" id="PF11708"/>
    </source>
</evidence>
<evidence type="ECO:0000256" key="2">
    <source>
        <dbReference type="ARBA" id="ARBA00007203"/>
    </source>
</evidence>
<dbReference type="GO" id="GO:0000398">
    <property type="term" value="P:mRNA splicing, via spliceosome"/>
    <property type="evidence" value="ECO:0007669"/>
    <property type="project" value="UniProtKB-UniRule"/>
</dbReference>
<feature type="compositionally biased region" description="Basic and acidic residues" evidence="8">
    <location>
        <begin position="466"/>
        <end position="494"/>
    </location>
</feature>
<protein>
    <recommendedName>
        <fullName evidence="7">Pre-mRNA-splicing factor SLU7</fullName>
    </recommendedName>
</protein>
<dbReference type="InterPro" id="IPR021715">
    <property type="entry name" value="Slu7_dom"/>
</dbReference>
<feature type="domain" description="Pre-mRNA-splicing factor SLU7" evidence="9">
    <location>
        <begin position="138"/>
        <end position="392"/>
    </location>
</feature>
<keyword evidence="6 7" id="KW-0539">Nucleus</keyword>
<keyword evidence="4 7" id="KW-0747">Spliceosome</keyword>